<feature type="transmembrane region" description="Helical" evidence="10">
    <location>
        <begin position="487"/>
        <end position="510"/>
    </location>
</feature>
<dbReference type="PANTHER" id="PTHR11616:SF240">
    <property type="entry name" value="BLOATED TUBULES, ISOFORM B-RELATED"/>
    <property type="match status" value="1"/>
</dbReference>
<feature type="binding site" evidence="6">
    <location>
        <position position="314"/>
    </location>
    <ligand>
        <name>Na(+)</name>
        <dbReference type="ChEBI" id="CHEBI:29101"/>
        <label>1</label>
    </ligand>
</feature>
<feature type="compositionally biased region" description="Polar residues" evidence="9">
    <location>
        <begin position="622"/>
        <end position="632"/>
    </location>
</feature>
<evidence type="ECO:0000256" key="6">
    <source>
        <dbReference type="PIRSR" id="PIRSR600175-1"/>
    </source>
</evidence>
<feature type="transmembrane region" description="Helical" evidence="10">
    <location>
        <begin position="229"/>
        <end position="247"/>
    </location>
</feature>
<dbReference type="InterPro" id="IPR000175">
    <property type="entry name" value="Na/ntran_symport"/>
</dbReference>
<feature type="transmembrane region" description="Helical" evidence="10">
    <location>
        <begin position="531"/>
        <end position="553"/>
    </location>
</feature>
<dbReference type="EnsemblMetazoa" id="CLYHEMT011485.1">
    <property type="protein sequence ID" value="CLYHEMP011485.1"/>
    <property type="gene ID" value="CLYHEMG011485"/>
</dbReference>
<feature type="transmembrane region" description="Helical" evidence="10">
    <location>
        <begin position="143"/>
        <end position="171"/>
    </location>
</feature>
<feature type="transmembrane region" description="Helical" evidence="10">
    <location>
        <begin position="101"/>
        <end position="122"/>
    </location>
</feature>
<sequence length="632" mass="70261">MTNYSVHNEGYEKDEETGKYSAYNKTFDPEKGGDNEVRMTIDKNGIAQRKKEEAEGSEDEERGGWGNKIEFVLAIVGYAVGLGNVWRFPYLAQKNGGGAFLIPYILSLALMGIPIFYMELAIGQRLRRGPMHVWNKLCPSLTGVGLSSVVVSFLVGCYYNMIVAWCFYYLFISFQAEVPYAKCPCAEGVTSCNRTHGIVKECELSSPTTYYWYRGALATTSSIDDSGVFNWKLALCLLLAWVVLFAITCKGTESMGKAVYFTALFPYVVLIIFFIRAMMLEGAADGIKHMFTPEFDKLAKAEVWLDASTQIFYSLGLAFGGLISMASYNEINNNIVRDALLVSVVNCSTSIFAGVVIFGILGYKATVNFNHCEEMKSMGYNKTCDLKVFLDDVAKGPGLTFIAFTEAMSTMDVTQLWSVMFFMMLLTLGIGSMLGTYEAVRTTVIDLKIIPARKEIVSLVLCVASFGFGLLFCQGSGQYWLTMFDSFAANIGLLTIALCEVIIIMYIYGIKKFEKDIEFMLGSKPSLYWKIMWMFVTPGLTFCIIIASFWGLASNGITYIRWDAELGKTVDDDFPDWAKALCIVLIIASVIFIPITALLIKYDLFKLNNNSSNSDNELSGMPASQSKTPLTN</sequence>
<dbReference type="PRINTS" id="PR00176">
    <property type="entry name" value="NANEUSMPORT"/>
</dbReference>
<protein>
    <recommendedName>
        <fullName evidence="8">Transporter</fullName>
    </recommendedName>
</protein>
<feature type="transmembrane region" description="Helical" evidence="10">
    <location>
        <begin position="340"/>
        <end position="361"/>
    </location>
</feature>
<comment type="similarity">
    <text evidence="8">Belongs to the sodium:neurotransmitter symporter (SNF) (TC 2.A.22) family.</text>
</comment>
<dbReference type="GO" id="GO:0005886">
    <property type="term" value="C:plasma membrane"/>
    <property type="evidence" value="ECO:0007669"/>
    <property type="project" value="TreeGrafter"/>
</dbReference>
<evidence type="ECO:0000256" key="9">
    <source>
        <dbReference type="SAM" id="MobiDB-lite"/>
    </source>
</evidence>
<feature type="binding site" evidence="6">
    <location>
        <position position="432"/>
    </location>
    <ligand>
        <name>Na(+)</name>
        <dbReference type="ChEBI" id="CHEBI:29101"/>
        <label>1</label>
    </ligand>
</feature>
<dbReference type="GO" id="GO:0046872">
    <property type="term" value="F:metal ion binding"/>
    <property type="evidence" value="ECO:0007669"/>
    <property type="project" value="UniProtKB-KW"/>
</dbReference>
<feature type="region of interest" description="Disordered" evidence="9">
    <location>
        <begin position="613"/>
        <end position="632"/>
    </location>
</feature>
<feature type="binding site" evidence="6">
    <location>
        <position position="346"/>
    </location>
    <ligand>
        <name>Na(+)</name>
        <dbReference type="ChEBI" id="CHEBI:29101"/>
        <label>1</label>
    </ligand>
</feature>
<comment type="subcellular location">
    <subcellularLocation>
        <location evidence="1">Membrane</location>
        <topology evidence="1">Multi-pass membrane protein</topology>
    </subcellularLocation>
</comment>
<feature type="transmembrane region" description="Helical" evidence="10">
    <location>
        <begin position="416"/>
        <end position="435"/>
    </location>
</feature>
<dbReference type="NCBIfam" id="NF037979">
    <property type="entry name" value="Na_transp"/>
    <property type="match status" value="1"/>
</dbReference>
<keyword evidence="2 8" id="KW-0813">Transport</keyword>
<evidence type="ECO:0000313" key="12">
    <source>
        <dbReference type="Proteomes" id="UP000594262"/>
    </source>
</evidence>
<dbReference type="Proteomes" id="UP000594262">
    <property type="component" value="Unplaced"/>
</dbReference>
<accession>A0A7M5VH32</accession>
<dbReference type="GO" id="GO:0015293">
    <property type="term" value="F:symporter activity"/>
    <property type="evidence" value="ECO:0007669"/>
    <property type="project" value="UniProtKB-KW"/>
</dbReference>
<feature type="binding site" evidence="6">
    <location>
        <position position="77"/>
    </location>
    <ligand>
        <name>Na(+)</name>
        <dbReference type="ChEBI" id="CHEBI:29101"/>
        <label>1</label>
    </ligand>
</feature>
<feature type="disulfide bond" evidence="7">
    <location>
        <begin position="183"/>
        <end position="192"/>
    </location>
</feature>
<keyword evidence="3 8" id="KW-0812">Transmembrane</keyword>
<dbReference type="GO" id="GO:0006865">
    <property type="term" value="P:amino acid transport"/>
    <property type="evidence" value="ECO:0007669"/>
    <property type="project" value="TreeGrafter"/>
</dbReference>
<evidence type="ECO:0000256" key="10">
    <source>
        <dbReference type="SAM" id="Phobius"/>
    </source>
</evidence>
<evidence type="ECO:0000256" key="1">
    <source>
        <dbReference type="ARBA" id="ARBA00004141"/>
    </source>
</evidence>
<evidence type="ECO:0000256" key="2">
    <source>
        <dbReference type="ARBA" id="ARBA00022448"/>
    </source>
</evidence>
<feature type="binding site" evidence="6">
    <location>
        <position position="80"/>
    </location>
    <ligand>
        <name>Na(+)</name>
        <dbReference type="ChEBI" id="CHEBI:29101"/>
        <label>1</label>
    </ligand>
</feature>
<feature type="transmembrane region" description="Helical" evidence="10">
    <location>
        <begin position="577"/>
        <end position="600"/>
    </location>
</feature>
<dbReference type="PROSITE" id="PS00610">
    <property type="entry name" value="NA_NEUROTRAN_SYMP_1"/>
    <property type="match status" value="1"/>
</dbReference>
<proteinExistence type="inferred from homology"/>
<feature type="transmembrane region" description="Helical" evidence="10">
    <location>
        <begin position="71"/>
        <end position="89"/>
    </location>
</feature>
<dbReference type="Pfam" id="PF00209">
    <property type="entry name" value="SNF"/>
    <property type="match status" value="1"/>
</dbReference>
<keyword evidence="6" id="KW-0479">Metal-binding</keyword>
<dbReference type="PANTHER" id="PTHR11616">
    <property type="entry name" value="SODIUM/CHLORIDE DEPENDENT TRANSPORTER"/>
    <property type="match status" value="1"/>
</dbReference>
<dbReference type="GO" id="GO:0035725">
    <property type="term" value="P:sodium ion transmembrane transport"/>
    <property type="evidence" value="ECO:0007669"/>
    <property type="project" value="TreeGrafter"/>
</dbReference>
<evidence type="ECO:0000256" key="5">
    <source>
        <dbReference type="ARBA" id="ARBA00023136"/>
    </source>
</evidence>
<dbReference type="AlphaFoldDB" id="A0A7M5VH32"/>
<evidence type="ECO:0000313" key="11">
    <source>
        <dbReference type="EnsemblMetazoa" id="CLYHEMP011485.1"/>
    </source>
</evidence>
<keyword evidence="4 10" id="KW-1133">Transmembrane helix</keyword>
<keyword evidence="6" id="KW-0915">Sodium</keyword>
<feature type="region of interest" description="Disordered" evidence="9">
    <location>
        <begin position="1"/>
        <end position="62"/>
    </location>
</feature>
<dbReference type="PROSITE" id="PS50267">
    <property type="entry name" value="NA_NEUROTRAN_SYMP_3"/>
    <property type="match status" value="1"/>
</dbReference>
<feature type="binding site" evidence="6">
    <location>
        <position position="84"/>
    </location>
    <ligand>
        <name>Na(+)</name>
        <dbReference type="ChEBI" id="CHEBI:29101"/>
        <label>1</label>
    </ligand>
</feature>
<evidence type="ECO:0000256" key="8">
    <source>
        <dbReference type="RuleBase" id="RU003732"/>
    </source>
</evidence>
<evidence type="ECO:0000256" key="4">
    <source>
        <dbReference type="ARBA" id="ARBA00022989"/>
    </source>
</evidence>
<name>A0A7M5VH32_9CNID</name>
<dbReference type="SUPFAM" id="SSF161070">
    <property type="entry name" value="SNF-like"/>
    <property type="match status" value="1"/>
</dbReference>
<feature type="binding site" evidence="6">
    <location>
        <position position="79"/>
    </location>
    <ligand>
        <name>Na(+)</name>
        <dbReference type="ChEBI" id="CHEBI:29101"/>
        <label>1</label>
    </ligand>
</feature>
<dbReference type="OrthoDB" id="6581954at2759"/>
<keyword evidence="8" id="KW-0769">Symport</keyword>
<keyword evidence="5 10" id="KW-0472">Membrane</keyword>
<dbReference type="RefSeq" id="XP_066917975.1">
    <property type="nucleotide sequence ID" value="XM_067061874.1"/>
</dbReference>
<evidence type="ECO:0000256" key="3">
    <source>
        <dbReference type="ARBA" id="ARBA00022692"/>
    </source>
</evidence>
<keyword evidence="12" id="KW-1185">Reference proteome</keyword>
<feature type="compositionally biased region" description="Basic and acidic residues" evidence="9">
    <location>
        <begin position="27"/>
        <end position="41"/>
    </location>
</feature>
<feature type="binding site" evidence="6">
    <location>
        <position position="428"/>
    </location>
    <ligand>
        <name>Na(+)</name>
        <dbReference type="ChEBI" id="CHEBI:29101"/>
        <label>1</label>
    </ligand>
</feature>
<dbReference type="GeneID" id="136805294"/>
<feature type="transmembrane region" description="Helical" evidence="10">
    <location>
        <begin position="259"/>
        <end position="279"/>
    </location>
</feature>
<keyword evidence="7" id="KW-1015">Disulfide bond</keyword>
<evidence type="ECO:0000256" key="7">
    <source>
        <dbReference type="PIRSR" id="PIRSR600175-2"/>
    </source>
</evidence>
<dbReference type="InterPro" id="IPR037272">
    <property type="entry name" value="SNS_sf"/>
</dbReference>
<organism evidence="11 12">
    <name type="scientific">Clytia hemisphaerica</name>
    <dbReference type="NCBI Taxonomy" id="252671"/>
    <lineage>
        <taxon>Eukaryota</taxon>
        <taxon>Metazoa</taxon>
        <taxon>Cnidaria</taxon>
        <taxon>Hydrozoa</taxon>
        <taxon>Hydroidolina</taxon>
        <taxon>Leptothecata</taxon>
        <taxon>Obeliida</taxon>
        <taxon>Clytiidae</taxon>
        <taxon>Clytia</taxon>
    </lineage>
</organism>
<feature type="transmembrane region" description="Helical" evidence="10">
    <location>
        <begin position="456"/>
        <end position="481"/>
    </location>
</feature>
<feature type="transmembrane region" description="Helical" evidence="10">
    <location>
        <begin position="311"/>
        <end position="328"/>
    </location>
</feature>
<reference evidence="11" key="1">
    <citation type="submission" date="2021-01" db="UniProtKB">
        <authorList>
            <consortium name="EnsemblMetazoa"/>
        </authorList>
    </citation>
    <scope>IDENTIFICATION</scope>
</reference>